<dbReference type="EMBL" id="LATL02000051">
    <property type="protein sequence ID" value="KMW70849.1"/>
    <property type="molecule type" value="Genomic_DNA"/>
</dbReference>
<keyword evidence="1" id="KW-0732">Signal</keyword>
<evidence type="ECO:0000256" key="1">
    <source>
        <dbReference type="SAM" id="SignalP"/>
    </source>
</evidence>
<organism evidence="2 3">
    <name type="scientific">Limnoraphis robusta CS-951</name>
    <dbReference type="NCBI Taxonomy" id="1637645"/>
    <lineage>
        <taxon>Bacteria</taxon>
        <taxon>Bacillati</taxon>
        <taxon>Cyanobacteriota</taxon>
        <taxon>Cyanophyceae</taxon>
        <taxon>Oscillatoriophycideae</taxon>
        <taxon>Oscillatoriales</taxon>
        <taxon>Sirenicapillariaceae</taxon>
        <taxon>Limnoraphis</taxon>
    </lineage>
</organism>
<dbReference type="RefSeq" id="WP_046277996.1">
    <property type="nucleotide sequence ID" value="NZ_LATL02000051.1"/>
</dbReference>
<gene>
    <name evidence="2" type="ORF">WN50_32235</name>
</gene>
<dbReference type="AlphaFoldDB" id="A0A0J9HNT5"/>
<reference evidence="2 3" key="1">
    <citation type="submission" date="2015-06" db="EMBL/GenBank/DDBJ databases">
        <title>Draft genome assembly of filamentous brackish cyanobacterium Limnoraphis robusta strain CS-951.</title>
        <authorList>
            <person name="Willis A."/>
            <person name="Parks M."/>
            <person name="Burford M.A."/>
        </authorList>
    </citation>
    <scope>NUCLEOTIDE SEQUENCE [LARGE SCALE GENOMIC DNA]</scope>
    <source>
        <strain evidence="2 3">CS-951</strain>
    </source>
</reference>
<comment type="caution">
    <text evidence="2">The sequence shown here is derived from an EMBL/GenBank/DDBJ whole genome shotgun (WGS) entry which is preliminary data.</text>
</comment>
<feature type="signal peptide" evidence="1">
    <location>
        <begin position="1"/>
        <end position="25"/>
    </location>
</feature>
<proteinExistence type="predicted"/>
<dbReference type="Proteomes" id="UP000033607">
    <property type="component" value="Unassembled WGS sequence"/>
</dbReference>
<name>A0A0J9HNT5_9CYAN</name>
<sequence>MKLLKLPRILTLTFSLLLASVVAIAQALLGSQQSPRLIAQFIPSPNSTSVEPQKLLTPSVSLNQMSGELSQYWMNSTNSNLNPLIAQTDSHTDNNTFSGCSCPQCQGARI</sequence>
<evidence type="ECO:0000313" key="2">
    <source>
        <dbReference type="EMBL" id="KMW70849.1"/>
    </source>
</evidence>
<protein>
    <submittedName>
        <fullName evidence="2">Uncharacterized protein</fullName>
    </submittedName>
</protein>
<dbReference type="OrthoDB" id="463754at2"/>
<feature type="chain" id="PRO_5005320360" evidence="1">
    <location>
        <begin position="26"/>
        <end position="110"/>
    </location>
</feature>
<accession>A0A0J9HNT5</accession>
<evidence type="ECO:0000313" key="3">
    <source>
        <dbReference type="Proteomes" id="UP000033607"/>
    </source>
</evidence>